<organism evidence="3 4">
    <name type="scientific">Methylorubrum extorquens</name>
    <name type="common">Methylobacterium dichloromethanicum</name>
    <name type="synonym">Methylobacterium extorquens</name>
    <dbReference type="NCBI Taxonomy" id="408"/>
    <lineage>
        <taxon>Bacteria</taxon>
        <taxon>Pseudomonadati</taxon>
        <taxon>Pseudomonadota</taxon>
        <taxon>Alphaproteobacteria</taxon>
        <taxon>Hyphomicrobiales</taxon>
        <taxon>Methylobacteriaceae</taxon>
        <taxon>Methylorubrum</taxon>
    </lineage>
</organism>
<dbReference type="PANTHER" id="PTHR41287">
    <property type="match status" value="1"/>
</dbReference>
<evidence type="ECO:0000259" key="2">
    <source>
        <dbReference type="Pfam" id="PF20441"/>
    </source>
</evidence>
<protein>
    <submittedName>
        <fullName evidence="3">Terminase</fullName>
    </submittedName>
</protein>
<accession>A0A2N9ARB5</accession>
<sequence length="583" mass="65004">MTTGCPHVAAAHGYARDVVAGTVPACKWIVLTCRRHLDDLVKQYVDGFPYRFDERKASKVCKFVQLMPHTKGKWARKAERLKLEPWQLFKTAALFGWVRKSDGLRRYRKAFFLIPRKNAKSTWAAGVGLYMFAADGEHGSEVYSGATSEKQAWEVFRPAKLMAQKTPQLVSAFGISVNAKNLHILGNGSRFEPMIGTPGDGASPSCSIHDEYHEHETDVQVDTMETGMGAREQPLLVIITTAGDNLAGPCYALQLEAQKVLEGVLDDPELFSLIYTVDPDDDWTSDLALRKANPNFDVSVSGEYLQTRQRAARNNARKAGVFKTKHLNVWVQSRAAYFNVQRWMESARPGLKIEDFKGQPCRVGMDLASKVDIAALEVIFELSRCDCPAAAELREAGFQYARFGLYFLPEAAIEAGEAEHYRGWRDAPEKWIVQTDGEMIDYFAILDAIAGEEGEDGKRHGGLRGDYQLEEVAFDPAQATMLVTALTNEGIPCIEVRPLVLNFSEPMKQMDGLIRSRAIAHAADPVFTWMLSNVVAKADAKDNVYPRKERAENKIDGPVAHMMALARHMSGEEQGRSKGFIDY</sequence>
<feature type="domain" description="Terminase large subunit-like ATPase" evidence="1">
    <location>
        <begin position="85"/>
        <end position="253"/>
    </location>
</feature>
<dbReference type="GO" id="GO:0004519">
    <property type="term" value="F:endonuclease activity"/>
    <property type="evidence" value="ECO:0007669"/>
    <property type="project" value="InterPro"/>
</dbReference>
<dbReference type="InterPro" id="IPR027417">
    <property type="entry name" value="P-loop_NTPase"/>
</dbReference>
<evidence type="ECO:0000313" key="3">
    <source>
        <dbReference type="EMBL" id="SOR29832.1"/>
    </source>
</evidence>
<dbReference type="PANTHER" id="PTHR41287:SF1">
    <property type="entry name" value="PROTEIN YMFN"/>
    <property type="match status" value="1"/>
</dbReference>
<dbReference type="InterPro" id="IPR046462">
    <property type="entry name" value="TerL_nuclease"/>
</dbReference>
<evidence type="ECO:0000313" key="4">
    <source>
        <dbReference type="Proteomes" id="UP000233769"/>
    </source>
</evidence>
<proteinExistence type="predicted"/>
<dbReference type="Proteomes" id="UP000233769">
    <property type="component" value="Chromosome tk0001"/>
</dbReference>
<dbReference type="AlphaFoldDB" id="A0A2N9ARB5"/>
<dbReference type="Gene3D" id="3.40.50.300">
    <property type="entry name" value="P-loop containing nucleotide triphosphate hydrolases"/>
    <property type="match status" value="1"/>
</dbReference>
<dbReference type="InterPro" id="IPR046461">
    <property type="entry name" value="TerL_ATPase"/>
</dbReference>
<dbReference type="Pfam" id="PF20441">
    <property type="entry name" value="TerL_nuclease"/>
    <property type="match status" value="1"/>
</dbReference>
<dbReference type="Pfam" id="PF03354">
    <property type="entry name" value="TerL_ATPase"/>
    <property type="match status" value="1"/>
</dbReference>
<name>A0A2N9ARB5_METEX</name>
<dbReference type="EMBL" id="LT962688">
    <property type="protein sequence ID" value="SOR29832.1"/>
    <property type="molecule type" value="Genomic_DNA"/>
</dbReference>
<reference evidence="4" key="1">
    <citation type="submission" date="2017-10" db="EMBL/GenBank/DDBJ databases">
        <authorList>
            <person name="Regsiter A."/>
            <person name="William W."/>
        </authorList>
    </citation>
    <scope>NUCLEOTIDE SEQUENCE [LARGE SCALE GENOMIC DNA]</scope>
</reference>
<evidence type="ECO:0000259" key="1">
    <source>
        <dbReference type="Pfam" id="PF03354"/>
    </source>
</evidence>
<gene>
    <name evidence="3" type="ORF">TK0001_3230</name>
</gene>
<dbReference type="InterPro" id="IPR005021">
    <property type="entry name" value="Terminase_largesu-like"/>
</dbReference>
<feature type="domain" description="Terminase large subunit-like endonuclease" evidence="2">
    <location>
        <begin position="266"/>
        <end position="572"/>
    </location>
</feature>